<gene>
    <name evidence="8" type="ORF">TVG0329157</name>
</gene>
<dbReference type="Pfam" id="PF09335">
    <property type="entry name" value="VTT_dom"/>
    <property type="match status" value="1"/>
</dbReference>
<accession>Q97BY1</accession>
<dbReference type="HOGENOM" id="CLU_1021653_0_0_2"/>
<proteinExistence type="predicted"/>
<feature type="transmembrane region" description="Helical" evidence="6">
    <location>
        <begin position="204"/>
        <end position="225"/>
    </location>
</feature>
<dbReference type="OrthoDB" id="56381at2157"/>
<feature type="transmembrane region" description="Helical" evidence="6">
    <location>
        <begin position="237"/>
        <end position="259"/>
    </location>
</feature>
<dbReference type="RefSeq" id="WP_010916579.1">
    <property type="nucleotide sequence ID" value="NC_002689.2"/>
</dbReference>
<evidence type="ECO:0000313" key="9">
    <source>
        <dbReference type="Proteomes" id="UP000001017"/>
    </source>
</evidence>
<evidence type="ECO:0000259" key="7">
    <source>
        <dbReference type="Pfam" id="PF09335"/>
    </source>
</evidence>
<dbReference type="GO" id="GO:0005886">
    <property type="term" value="C:plasma membrane"/>
    <property type="evidence" value="ECO:0007669"/>
    <property type="project" value="UniProtKB-SubCell"/>
</dbReference>
<dbReference type="eggNOG" id="arCOG03117">
    <property type="taxonomic scope" value="Archaea"/>
</dbReference>
<dbReference type="InterPro" id="IPR051311">
    <property type="entry name" value="DedA_domain"/>
</dbReference>
<reference evidence="8 9" key="2">
    <citation type="journal article" date="2000" name="Proc. Natl. Acad. Sci. U.S.A.">
        <title>Archaeal adaptation to higher temperatures revealed by genomic sequence of Thermoplasma volcanium.</title>
        <authorList>
            <person name="Kawashima T."/>
            <person name="Amano N."/>
            <person name="Koike H."/>
            <person name="Makino S."/>
            <person name="Higuchi S."/>
            <person name="Kawashima-Ohya Y."/>
            <person name="Watanabe K."/>
            <person name="Yamazaki M."/>
            <person name="Kanehori K."/>
            <person name="Kawamoto T."/>
            <person name="Nunoshiba T."/>
            <person name="Yamamoto Y."/>
            <person name="Aramaki H."/>
            <person name="Makino K."/>
            <person name="Suzuki M."/>
        </authorList>
    </citation>
    <scope>NUCLEOTIDE SEQUENCE [LARGE SCALE GENOMIC DNA]</scope>
    <source>
        <strain evidence="9">ATCC 51530 / DSM 4299 / JCM 9571 / NBRC 15438 / GSS1</strain>
    </source>
</reference>
<name>Q97BY1_THEVO</name>
<sequence length="272" mass="30911">MPQKFGKNGFVQVRDKMRINFRSLFLKVNPAGSASMSKYYYYAFIFSILILFASAVSITNGYFHYVNVYSYYSYQHKILAPFSLTGYEGMFLVVAFAPLPDYLILPFYGYLSSVGEFNIFLTFLVSVAAMLFEMGIEYAGGRLAGRPLLLKVLSYFKITEKDLEVADHWIKDHGSFSIFIATFIPYFKNVTSLAAGTLKMNAGLFFLSNLVGFSIRFGLLLYIGYTGIFVLTPSWDYSHRLATALVGVLALMYIIAYTWRKISTILAYRVKK</sequence>
<keyword evidence="9" id="KW-1185">Reference proteome</keyword>
<dbReference type="GeneID" id="1440837"/>
<dbReference type="PaxDb" id="273116-14324539"/>
<keyword evidence="3 6" id="KW-0812">Transmembrane</keyword>
<dbReference type="STRING" id="273116.gene:9381100"/>
<feature type="transmembrane region" description="Helical" evidence="6">
    <location>
        <begin position="39"/>
        <end position="66"/>
    </location>
</feature>
<feature type="transmembrane region" description="Helical" evidence="6">
    <location>
        <begin position="117"/>
        <end position="136"/>
    </location>
</feature>
<evidence type="ECO:0000313" key="8">
    <source>
        <dbReference type="EMBL" id="BAB59466.1"/>
    </source>
</evidence>
<keyword evidence="4 6" id="KW-1133">Transmembrane helix</keyword>
<dbReference type="AlphaFoldDB" id="Q97BY1"/>
<dbReference type="KEGG" id="tvo:TVG0329157"/>
<keyword evidence="2" id="KW-1003">Cell membrane</keyword>
<feature type="domain" description="VTT" evidence="7">
    <location>
        <begin position="107"/>
        <end position="225"/>
    </location>
</feature>
<feature type="transmembrane region" description="Helical" evidence="6">
    <location>
        <begin position="78"/>
        <end position="97"/>
    </location>
</feature>
<dbReference type="Proteomes" id="UP000001017">
    <property type="component" value="Chromosome"/>
</dbReference>
<dbReference type="EMBL" id="BA000011">
    <property type="protein sequence ID" value="BAB59466.1"/>
    <property type="molecule type" value="Genomic_DNA"/>
</dbReference>
<evidence type="ECO:0000256" key="4">
    <source>
        <dbReference type="ARBA" id="ARBA00022989"/>
    </source>
</evidence>
<evidence type="ECO:0000256" key="2">
    <source>
        <dbReference type="ARBA" id="ARBA00022475"/>
    </source>
</evidence>
<dbReference type="PhylomeDB" id="Q97BY1"/>
<protein>
    <submittedName>
        <fullName evidence="8">Alkaline phosphatase</fullName>
    </submittedName>
</protein>
<dbReference type="PANTHER" id="PTHR42709">
    <property type="entry name" value="ALKALINE PHOSPHATASE LIKE PROTEIN"/>
    <property type="match status" value="1"/>
</dbReference>
<dbReference type="InterPro" id="IPR032816">
    <property type="entry name" value="VTT_dom"/>
</dbReference>
<evidence type="ECO:0000256" key="5">
    <source>
        <dbReference type="ARBA" id="ARBA00023136"/>
    </source>
</evidence>
<comment type="subcellular location">
    <subcellularLocation>
        <location evidence="1">Cell membrane</location>
        <topology evidence="1">Multi-pass membrane protein</topology>
    </subcellularLocation>
</comment>
<evidence type="ECO:0000256" key="3">
    <source>
        <dbReference type="ARBA" id="ARBA00022692"/>
    </source>
</evidence>
<reference evidence="8 9" key="1">
    <citation type="journal article" date="1999" name="Proc. Jpn. Acad.">
        <title>Determination of the complete genomic DNA sequence of Thermoplasma volvanium GSS1.</title>
        <authorList>
            <person name="Kawashima T."/>
            <person name="Yamamoto Y."/>
            <person name="Aramaki H."/>
            <person name="Nunoshiba T."/>
            <person name="Kawamoto T."/>
            <person name="Watanabe K."/>
            <person name="Yamazaki M."/>
            <person name="Kanehori K."/>
            <person name="Amano N."/>
            <person name="Ohya Y."/>
            <person name="Makino K."/>
            <person name="Suzuki M."/>
        </authorList>
    </citation>
    <scope>NUCLEOTIDE SEQUENCE [LARGE SCALE GENOMIC DNA]</scope>
    <source>
        <strain evidence="9">ATCC 51530 / DSM 4299 / JCM 9571 / NBRC 15438 / GSS1</strain>
    </source>
</reference>
<organism evidence="8 9">
    <name type="scientific">Thermoplasma volcanium (strain ATCC 51530 / DSM 4299 / JCM 9571 / NBRC 15438 / GSS1)</name>
    <dbReference type="NCBI Taxonomy" id="273116"/>
    <lineage>
        <taxon>Archaea</taxon>
        <taxon>Methanobacteriati</taxon>
        <taxon>Thermoplasmatota</taxon>
        <taxon>Thermoplasmata</taxon>
        <taxon>Thermoplasmatales</taxon>
        <taxon>Thermoplasmataceae</taxon>
        <taxon>Thermoplasma</taxon>
    </lineage>
</organism>
<keyword evidence="5 6" id="KW-0472">Membrane</keyword>
<dbReference type="PANTHER" id="PTHR42709:SF6">
    <property type="entry name" value="UNDECAPRENYL PHOSPHATE TRANSPORTER A"/>
    <property type="match status" value="1"/>
</dbReference>
<evidence type="ECO:0000256" key="1">
    <source>
        <dbReference type="ARBA" id="ARBA00004651"/>
    </source>
</evidence>
<evidence type="ECO:0000256" key="6">
    <source>
        <dbReference type="SAM" id="Phobius"/>
    </source>
</evidence>